<gene>
    <name evidence="1" type="ORF">SBRCBS47491_001382</name>
</gene>
<sequence length="341" mass="37588">MHVILDFDGTITVNDTVDQLANFAVAFQEAQDAEDASTKRARGEDGDWEARWTGIVDKYLADHKEHKAGYTPAEDARKTLEHELEFLRSLHGVDCKSIHRLRDARLFAGMAPDCLYEGGRQAVERGEDSENQDKKHTVHLRPGFAAFLEQTAAQRKWPVSIISVNWSDAWIRGVLRADDGDRKDTDIQVFANKVTDSGAIIPNFPRQNAPADLDHDHDDNVPFASCSDKVEALEAAVAAAARSRPEWSRALVYMGDSTTDLECLVHAGRNKDGGGGGIAMANGDGPATSKLIQTLVRLGYAVPHVSEADRFQRPRSADEGDAPRLAWARDYEEILASKILD</sequence>
<evidence type="ECO:0000313" key="1">
    <source>
        <dbReference type="EMBL" id="CAK7212173.1"/>
    </source>
</evidence>
<protein>
    <submittedName>
        <fullName evidence="1">Uncharacterized protein</fullName>
    </submittedName>
</protein>
<dbReference type="Proteomes" id="UP001642406">
    <property type="component" value="Unassembled WGS sequence"/>
</dbReference>
<dbReference type="PANTHER" id="PTHR28181">
    <property type="entry name" value="UPF0655 PROTEIN YCR015C"/>
    <property type="match status" value="1"/>
</dbReference>
<dbReference type="InterPro" id="IPR050849">
    <property type="entry name" value="HAD-like_hydrolase_phosphatase"/>
</dbReference>
<comment type="caution">
    <text evidence="1">The sequence shown here is derived from an EMBL/GenBank/DDBJ whole genome shotgun (WGS) entry which is preliminary data.</text>
</comment>
<keyword evidence="2" id="KW-1185">Reference proteome</keyword>
<evidence type="ECO:0000313" key="2">
    <source>
        <dbReference type="Proteomes" id="UP001642406"/>
    </source>
</evidence>
<organism evidence="1 2">
    <name type="scientific">Sporothrix bragantina</name>
    <dbReference type="NCBI Taxonomy" id="671064"/>
    <lineage>
        <taxon>Eukaryota</taxon>
        <taxon>Fungi</taxon>
        <taxon>Dikarya</taxon>
        <taxon>Ascomycota</taxon>
        <taxon>Pezizomycotina</taxon>
        <taxon>Sordariomycetes</taxon>
        <taxon>Sordariomycetidae</taxon>
        <taxon>Ophiostomatales</taxon>
        <taxon>Ophiostomataceae</taxon>
        <taxon>Sporothrix</taxon>
    </lineage>
</organism>
<name>A0ABP0AXZ9_9PEZI</name>
<dbReference type="EMBL" id="CAWUHC010000007">
    <property type="protein sequence ID" value="CAK7212173.1"/>
    <property type="molecule type" value="Genomic_DNA"/>
</dbReference>
<proteinExistence type="predicted"/>
<dbReference type="InterPro" id="IPR023214">
    <property type="entry name" value="HAD_sf"/>
</dbReference>
<accession>A0ABP0AXZ9</accession>
<dbReference type="SUPFAM" id="SSF56784">
    <property type="entry name" value="HAD-like"/>
    <property type="match status" value="1"/>
</dbReference>
<reference evidence="1 2" key="1">
    <citation type="submission" date="2024-01" db="EMBL/GenBank/DDBJ databases">
        <authorList>
            <person name="Allen C."/>
            <person name="Tagirdzhanova G."/>
        </authorList>
    </citation>
    <scope>NUCLEOTIDE SEQUENCE [LARGE SCALE GENOMIC DNA]</scope>
</reference>
<dbReference type="InterPro" id="IPR036412">
    <property type="entry name" value="HAD-like_sf"/>
</dbReference>
<dbReference type="PANTHER" id="PTHR28181:SF1">
    <property type="entry name" value="COLD TOLERANCE PROTEIN 1"/>
    <property type="match status" value="1"/>
</dbReference>
<dbReference type="Gene3D" id="3.40.50.1000">
    <property type="entry name" value="HAD superfamily/HAD-like"/>
    <property type="match status" value="1"/>
</dbReference>